<evidence type="ECO:0000313" key="4">
    <source>
        <dbReference type="Proteomes" id="UP001378188"/>
    </source>
</evidence>
<reference evidence="3 4" key="1">
    <citation type="submission" date="2024-02" db="EMBL/GenBank/DDBJ databases">
        <title>Genome analysis and characterization of Microbaculum marinisediminis sp. nov., isolated from marine sediment.</title>
        <authorList>
            <person name="Du Z.-J."/>
            <person name="Ye Y.-Q."/>
            <person name="Zhang Z.-R."/>
            <person name="Yuan S.-M."/>
            <person name="Zhang X.-Y."/>
        </authorList>
    </citation>
    <scope>NUCLEOTIDE SEQUENCE [LARGE SCALE GENOMIC DNA]</scope>
    <source>
        <strain evidence="3 4">SDUM1044001</strain>
    </source>
</reference>
<keyword evidence="2" id="KW-0812">Transmembrane</keyword>
<organism evidence="3 4">
    <name type="scientific">Microbaculum marinum</name>
    <dbReference type="NCBI Taxonomy" id="1764581"/>
    <lineage>
        <taxon>Bacteria</taxon>
        <taxon>Pseudomonadati</taxon>
        <taxon>Pseudomonadota</taxon>
        <taxon>Alphaproteobacteria</taxon>
        <taxon>Hyphomicrobiales</taxon>
        <taxon>Tepidamorphaceae</taxon>
        <taxon>Microbaculum</taxon>
    </lineage>
</organism>
<protein>
    <submittedName>
        <fullName evidence="3">Uncharacterized protein</fullName>
    </submittedName>
</protein>
<keyword evidence="1" id="KW-0175">Coiled coil</keyword>
<comment type="caution">
    <text evidence="3">The sequence shown here is derived from an EMBL/GenBank/DDBJ whole genome shotgun (WGS) entry which is preliminary data.</text>
</comment>
<evidence type="ECO:0000256" key="2">
    <source>
        <dbReference type="SAM" id="Phobius"/>
    </source>
</evidence>
<gene>
    <name evidence="3" type="ORF">V3328_01985</name>
</gene>
<sequence length="155" mass="16283">MTDAAARPGFGARLGRAAGNLFLALINATLILFIVAAVVGLLLIDRTRTIAADVASDVTRSAIASTGLDPADTLAELRVVSTEMVALRTALEERRTDLDERTQALAERLDALEATLQDLRGRREALTEAAIDRASIVAGNALERLRGCTPSAAGS</sequence>
<evidence type="ECO:0000256" key="1">
    <source>
        <dbReference type="SAM" id="Coils"/>
    </source>
</evidence>
<feature type="coiled-coil region" evidence="1">
    <location>
        <begin position="88"/>
        <end position="129"/>
    </location>
</feature>
<evidence type="ECO:0000313" key="3">
    <source>
        <dbReference type="EMBL" id="MEJ8570229.1"/>
    </source>
</evidence>
<dbReference type="AlphaFoldDB" id="A0AAW9RMN5"/>
<accession>A0AAW9RMN5</accession>
<dbReference type="Proteomes" id="UP001378188">
    <property type="component" value="Unassembled WGS sequence"/>
</dbReference>
<proteinExistence type="predicted"/>
<name>A0AAW9RMN5_9HYPH</name>
<dbReference type="RefSeq" id="WP_340327962.1">
    <property type="nucleotide sequence ID" value="NZ_JAZHOF010000001.1"/>
</dbReference>
<keyword evidence="2" id="KW-0472">Membrane</keyword>
<feature type="transmembrane region" description="Helical" evidence="2">
    <location>
        <begin position="21"/>
        <end position="44"/>
    </location>
</feature>
<keyword evidence="2" id="KW-1133">Transmembrane helix</keyword>
<dbReference type="EMBL" id="JAZHOF010000001">
    <property type="protein sequence ID" value="MEJ8570229.1"/>
    <property type="molecule type" value="Genomic_DNA"/>
</dbReference>
<keyword evidence="4" id="KW-1185">Reference proteome</keyword>